<sequence>MGLVGAVYHSFGVGFVGATKCVIGADPADGLCAAVCIGSAVVYIEVKGRSAGRTVV</sequence>
<protein>
    <submittedName>
        <fullName evidence="1">Uncharacterized protein</fullName>
    </submittedName>
</protein>
<dbReference type="EMBL" id="VSSQ01004902">
    <property type="protein sequence ID" value="MPM27076.1"/>
    <property type="molecule type" value="Genomic_DNA"/>
</dbReference>
<reference evidence="1" key="1">
    <citation type="submission" date="2019-08" db="EMBL/GenBank/DDBJ databases">
        <authorList>
            <person name="Kucharzyk K."/>
            <person name="Murdoch R.W."/>
            <person name="Higgins S."/>
            <person name="Loffler F."/>
        </authorList>
    </citation>
    <scope>NUCLEOTIDE SEQUENCE</scope>
</reference>
<accession>A0A644YEZ6</accession>
<comment type="caution">
    <text evidence="1">The sequence shown here is derived from an EMBL/GenBank/DDBJ whole genome shotgun (WGS) entry which is preliminary data.</text>
</comment>
<evidence type="ECO:0000313" key="1">
    <source>
        <dbReference type="EMBL" id="MPM27076.1"/>
    </source>
</evidence>
<gene>
    <name evidence="1" type="ORF">SDC9_73581</name>
</gene>
<organism evidence="1">
    <name type="scientific">bioreactor metagenome</name>
    <dbReference type="NCBI Taxonomy" id="1076179"/>
    <lineage>
        <taxon>unclassified sequences</taxon>
        <taxon>metagenomes</taxon>
        <taxon>ecological metagenomes</taxon>
    </lineage>
</organism>
<name>A0A644YEZ6_9ZZZZ</name>
<dbReference type="AlphaFoldDB" id="A0A644YEZ6"/>
<proteinExistence type="predicted"/>